<proteinExistence type="predicted"/>
<keyword evidence="1" id="KW-0812">Transmembrane</keyword>
<dbReference type="EMBL" id="CAACVJ010000627">
    <property type="protein sequence ID" value="VEP17963.1"/>
    <property type="molecule type" value="Genomic_DNA"/>
</dbReference>
<dbReference type="Proteomes" id="UP000320055">
    <property type="component" value="Unassembled WGS sequence"/>
</dbReference>
<protein>
    <submittedName>
        <fullName evidence="2">Uncharacterized protein</fullName>
    </submittedName>
</protein>
<name>A0A563W343_9CYAN</name>
<accession>A0A563W343</accession>
<reference evidence="2 3" key="1">
    <citation type="submission" date="2019-01" db="EMBL/GenBank/DDBJ databases">
        <authorList>
            <person name="Brito A."/>
        </authorList>
    </citation>
    <scope>NUCLEOTIDE SEQUENCE [LARGE SCALE GENOMIC DNA]</scope>
    <source>
        <strain evidence="2">1</strain>
    </source>
</reference>
<evidence type="ECO:0000256" key="1">
    <source>
        <dbReference type="SAM" id="Phobius"/>
    </source>
</evidence>
<evidence type="ECO:0000313" key="3">
    <source>
        <dbReference type="Proteomes" id="UP000320055"/>
    </source>
</evidence>
<keyword evidence="3" id="KW-1185">Reference proteome</keyword>
<evidence type="ECO:0000313" key="2">
    <source>
        <dbReference type="EMBL" id="VEP17963.1"/>
    </source>
</evidence>
<sequence length="74" mass="9022">MNFLENKINCYLNKLIELAWFVLGIFIFTLKKIPQNHLIVDDIYYLLIAIPLYYCFYCYYVSMRFLLLIKNLVK</sequence>
<gene>
    <name evidence="2" type="ORF">H1P_6630004</name>
</gene>
<organism evidence="2 3">
    <name type="scientific">Hyella patelloides LEGE 07179</name>
    <dbReference type="NCBI Taxonomy" id="945734"/>
    <lineage>
        <taxon>Bacteria</taxon>
        <taxon>Bacillati</taxon>
        <taxon>Cyanobacteriota</taxon>
        <taxon>Cyanophyceae</taxon>
        <taxon>Pleurocapsales</taxon>
        <taxon>Hyellaceae</taxon>
        <taxon>Hyella</taxon>
    </lineage>
</organism>
<feature type="transmembrane region" description="Helical" evidence="1">
    <location>
        <begin position="12"/>
        <end position="31"/>
    </location>
</feature>
<dbReference type="AlphaFoldDB" id="A0A563W343"/>
<keyword evidence="1" id="KW-0472">Membrane</keyword>
<feature type="transmembrane region" description="Helical" evidence="1">
    <location>
        <begin position="43"/>
        <end position="67"/>
    </location>
</feature>
<keyword evidence="1" id="KW-1133">Transmembrane helix</keyword>